<reference evidence="2 3" key="1">
    <citation type="journal article" date="2023" name="Res Sq">
        <title>Genomic and morphological characterization of Knufia obscura isolated from the Mars 2020 spacecraft assembly facility.</title>
        <authorList>
            <person name="Chander A.M."/>
            <person name="Teixeira M.M."/>
            <person name="Singh N.K."/>
            <person name="Williams M.P."/>
            <person name="Parker C.W."/>
            <person name="Leo P."/>
            <person name="Stajich J.E."/>
            <person name="Torok T."/>
            <person name="Tighe S."/>
            <person name="Mason C.E."/>
            <person name="Venkateswaran K."/>
        </authorList>
    </citation>
    <scope>NUCLEOTIDE SEQUENCE [LARGE SCALE GENOMIC DNA]</scope>
    <source>
        <strain evidence="2 3">CCFEE 5817</strain>
    </source>
</reference>
<evidence type="ECO:0000313" key="2">
    <source>
        <dbReference type="EMBL" id="KAK5942117.1"/>
    </source>
</evidence>
<feature type="compositionally biased region" description="Polar residues" evidence="1">
    <location>
        <begin position="560"/>
        <end position="573"/>
    </location>
</feature>
<evidence type="ECO:0000256" key="1">
    <source>
        <dbReference type="SAM" id="MobiDB-lite"/>
    </source>
</evidence>
<feature type="compositionally biased region" description="Polar residues" evidence="1">
    <location>
        <begin position="588"/>
        <end position="602"/>
    </location>
</feature>
<feature type="region of interest" description="Disordered" evidence="1">
    <location>
        <begin position="433"/>
        <end position="502"/>
    </location>
</feature>
<dbReference type="EMBL" id="JAVHJV010000006">
    <property type="protein sequence ID" value="KAK5942117.1"/>
    <property type="molecule type" value="Genomic_DNA"/>
</dbReference>
<dbReference type="Proteomes" id="UP001334248">
    <property type="component" value="Unassembled WGS sequence"/>
</dbReference>
<name>A0ABR0RND5_9EURO</name>
<feature type="region of interest" description="Disordered" evidence="1">
    <location>
        <begin position="522"/>
        <end position="611"/>
    </location>
</feature>
<dbReference type="GeneID" id="89999519"/>
<evidence type="ECO:0000313" key="3">
    <source>
        <dbReference type="Proteomes" id="UP001334248"/>
    </source>
</evidence>
<protein>
    <submittedName>
        <fullName evidence="2">Uncharacterized protein</fullName>
    </submittedName>
</protein>
<feature type="compositionally biased region" description="Basic and acidic residues" evidence="1">
    <location>
        <begin position="87"/>
        <end position="110"/>
    </location>
</feature>
<comment type="caution">
    <text evidence="2">The sequence shown here is derived from an EMBL/GenBank/DDBJ whole genome shotgun (WGS) entry which is preliminary data.</text>
</comment>
<dbReference type="RefSeq" id="XP_064730207.1">
    <property type="nucleotide sequence ID" value="XM_064874485.1"/>
</dbReference>
<feature type="region of interest" description="Disordered" evidence="1">
    <location>
        <begin position="41"/>
        <end position="63"/>
    </location>
</feature>
<feature type="region of interest" description="Disordered" evidence="1">
    <location>
        <begin position="906"/>
        <end position="939"/>
    </location>
</feature>
<keyword evidence="3" id="KW-1185">Reference proteome</keyword>
<feature type="compositionally biased region" description="Polar residues" evidence="1">
    <location>
        <begin position="433"/>
        <end position="465"/>
    </location>
</feature>
<gene>
    <name evidence="2" type="ORF">PMZ80_006070</name>
</gene>
<feature type="compositionally biased region" description="Polar residues" evidence="1">
    <location>
        <begin position="522"/>
        <end position="536"/>
    </location>
</feature>
<accession>A0ABR0RND5</accession>
<organism evidence="2 3">
    <name type="scientific">Knufia obscura</name>
    <dbReference type="NCBI Taxonomy" id="1635080"/>
    <lineage>
        <taxon>Eukaryota</taxon>
        <taxon>Fungi</taxon>
        <taxon>Dikarya</taxon>
        <taxon>Ascomycota</taxon>
        <taxon>Pezizomycotina</taxon>
        <taxon>Eurotiomycetes</taxon>
        <taxon>Chaetothyriomycetidae</taxon>
        <taxon>Chaetothyriales</taxon>
        <taxon>Trichomeriaceae</taxon>
        <taxon>Knufia</taxon>
    </lineage>
</organism>
<feature type="region of interest" description="Disordered" evidence="1">
    <location>
        <begin position="87"/>
        <end position="123"/>
    </location>
</feature>
<sequence>MYSAMALRGGRDTVRDPLMRRTQVACHRAWRGSIFASLNAQPKVPARKTTLPPKKPLKPHSREHLRRRLFYSQEELELMKQAARYNSVEHDRGVNKRRTEDRPAVEKPRPGSEQASKKTRARFEASNIRVEACKRQYMQEVFASRLVTPMSPQQLSRETTKNNKQNRTYQKRLAAASPPLPFTPELDLGQSMASAPAVQEQVKYNVQVGGHMQGTPVGYGPCPCIDCMNWKATHDYETKVSAAEVSSPLDGCADPASMAGMSTSTQLAEPVDMDWDVDVGLVTPQPQQQAQGWPSQSQTLEVSFHGTTSGPTYMPAPTSTVLAPTSAQLFQTPSVSVKSTSSGGQGVNVGLMGSKFAVAPQVPATSPSASTAISTGYAGQQFQQTEPDTNDSPVPAWAGAELNVSSGTNQAATFEPAMFGKFQTLSVSNENGASVTAASDSPLSINTPESSQHSSEPATPSTDITTPDAEAPIPPEPQQSPVDMGNQDNIAPNPAMPVTNNGERSLEDMLSSMSVNQNDNDAHVQASQPNAPQSPSVDKEATNIAPPQLGVSGEHDISSLGESLNSLSVNNGHDGQDAVASNGPDAPNVSNGQNVQNTTSQAAEHHDGEDMEKLHDKLWSVPPVVRYLHEDIQAAVEDSLRFVLSACEVEEGEEGEDEEDTYNLDENIGDYEVVEDFEKPLDDPLDKFGESIDQLIKQNKTPFWKLDNLQGTDENEDEATEAFLKHAQKAFAGSKEASLKKAFIMKCFDAGVMPRTLIADQALRDDLLGYDDWVVNNLKLDNAYYGIVDMTATTGLQGGDIDNVAAVFKGWNSFGNIQGARAIFEDWRKLEDPNTLERTLHSMLRHAGLCKSGTHKALNDFAPYENLAKVVAEHAPSAPSAQVSQIATTIENLLKHRFPRSMRYGFEAHDHPHGVRPRPPPKQTSNSPATRKLDENYNE</sequence>
<proteinExistence type="predicted"/>